<keyword evidence="3 10" id="KW-0716">Sensory transduction</keyword>
<comment type="caution">
    <text evidence="10">Lacks conserved residue(s) required for the propagation of feature annotation.</text>
</comment>
<evidence type="ECO:0000256" key="8">
    <source>
        <dbReference type="ARBA" id="ARBA00023170"/>
    </source>
</evidence>
<dbReference type="PANTHER" id="PTHR21137:SF35">
    <property type="entry name" value="ODORANT RECEPTOR 19A-RELATED"/>
    <property type="match status" value="1"/>
</dbReference>
<evidence type="ECO:0000256" key="9">
    <source>
        <dbReference type="ARBA" id="ARBA00023224"/>
    </source>
</evidence>
<dbReference type="GO" id="GO:0005549">
    <property type="term" value="F:odorant binding"/>
    <property type="evidence" value="ECO:0007669"/>
    <property type="project" value="InterPro"/>
</dbReference>
<dbReference type="AlphaFoldDB" id="A0A2I4PH65"/>
<organism evidence="11">
    <name type="scientific">Adelphocoris lineolatus</name>
    <name type="common">Alfalfa plant bug</name>
    <dbReference type="NCBI Taxonomy" id="236346"/>
    <lineage>
        <taxon>Eukaryota</taxon>
        <taxon>Metazoa</taxon>
        <taxon>Ecdysozoa</taxon>
        <taxon>Arthropoda</taxon>
        <taxon>Hexapoda</taxon>
        <taxon>Insecta</taxon>
        <taxon>Pterygota</taxon>
        <taxon>Neoptera</taxon>
        <taxon>Paraneoptera</taxon>
        <taxon>Hemiptera</taxon>
        <taxon>Heteroptera</taxon>
        <taxon>Panheteroptera</taxon>
        <taxon>Cimicomorpha</taxon>
        <taxon>Miridae</taxon>
        <taxon>Mirini</taxon>
        <taxon>Adelphocoris</taxon>
    </lineage>
</organism>
<keyword evidence="7 10" id="KW-0472">Membrane</keyword>
<dbReference type="GO" id="GO:0004984">
    <property type="term" value="F:olfactory receptor activity"/>
    <property type="evidence" value="ECO:0007669"/>
    <property type="project" value="InterPro"/>
</dbReference>
<dbReference type="EMBL" id="KU523662">
    <property type="protein sequence ID" value="APZ81484.1"/>
    <property type="molecule type" value="mRNA"/>
</dbReference>
<evidence type="ECO:0000256" key="1">
    <source>
        <dbReference type="ARBA" id="ARBA00004651"/>
    </source>
</evidence>
<feature type="transmembrane region" description="Helical" evidence="10">
    <location>
        <begin position="302"/>
        <end position="323"/>
    </location>
</feature>
<evidence type="ECO:0000256" key="7">
    <source>
        <dbReference type="ARBA" id="ARBA00023136"/>
    </source>
</evidence>
<evidence type="ECO:0000256" key="5">
    <source>
        <dbReference type="ARBA" id="ARBA00022725"/>
    </source>
</evidence>
<protein>
    <recommendedName>
        <fullName evidence="10">Odorant receptor</fullName>
    </recommendedName>
</protein>
<evidence type="ECO:0000256" key="6">
    <source>
        <dbReference type="ARBA" id="ARBA00022989"/>
    </source>
</evidence>
<dbReference type="GO" id="GO:0005886">
    <property type="term" value="C:plasma membrane"/>
    <property type="evidence" value="ECO:0007669"/>
    <property type="project" value="UniProtKB-SubCell"/>
</dbReference>
<comment type="subcellular location">
    <subcellularLocation>
        <location evidence="1 10">Cell membrane</location>
        <topology evidence="1 10">Multi-pass membrane protein</topology>
    </subcellularLocation>
</comment>
<feature type="transmembrane region" description="Helical" evidence="10">
    <location>
        <begin position="138"/>
        <end position="157"/>
    </location>
</feature>
<evidence type="ECO:0000256" key="2">
    <source>
        <dbReference type="ARBA" id="ARBA00022475"/>
    </source>
</evidence>
<feature type="transmembrane region" description="Helical" evidence="10">
    <location>
        <begin position="76"/>
        <end position="95"/>
    </location>
</feature>
<keyword evidence="8 10" id="KW-0675">Receptor</keyword>
<comment type="similarity">
    <text evidence="10">Belongs to the insect chemoreceptor superfamily. Heteromeric odorant receptor channel (TC 1.A.69) family.</text>
</comment>
<keyword evidence="9 10" id="KW-0807">Transducer</keyword>
<keyword evidence="2" id="KW-1003">Cell membrane</keyword>
<evidence type="ECO:0000256" key="10">
    <source>
        <dbReference type="RuleBase" id="RU351113"/>
    </source>
</evidence>
<sequence length="431" mass="49139">MSYFSFVEENILPQDLEATMFREYSYLLYIGGLIINYRPFIWIISVIQTVFFISLTIAHALIFSITTVKSSTFVSFSQNLNFASLCCIALGLYFAGHSHRESLVRLLRIMTDDFYDYGDSFDNSEVAEWKKKFRTFKLVIVIGIPVYLSIIAASVVLREYIDNAFGYRITDKPDYIGDIYQKTPVPVWYPFKITNSFTWLATTLLQMLVAAILATTLATGDILMLFLGQTVALQLRILCLATTKIDQRAQKMLKNGIGKLAPGRKADLDECYRICIKQMVEHHLIIKEFYSTYYVIAKWPTAIAFMNGSLMIAMSIIVAMTGTEESPSIYISAYLLLTAEVMSMWLLCETGQNVNTMSEKLYMVTYDCDWMGADWSTSNKKLLLIFKENIKKPLLMMAGGLTPINRDTFATIMNTSYSYVNLLRASEQRTN</sequence>
<accession>A0A2I4PH65</accession>
<keyword evidence="4 10" id="KW-0812">Transmembrane</keyword>
<dbReference type="GO" id="GO:0007165">
    <property type="term" value="P:signal transduction"/>
    <property type="evidence" value="ECO:0007669"/>
    <property type="project" value="UniProtKB-KW"/>
</dbReference>
<feature type="transmembrane region" description="Helical" evidence="10">
    <location>
        <begin position="204"/>
        <end position="227"/>
    </location>
</feature>
<evidence type="ECO:0000313" key="11">
    <source>
        <dbReference type="EMBL" id="APZ81484.1"/>
    </source>
</evidence>
<reference evidence="11" key="1">
    <citation type="submission" date="2016-01" db="EMBL/GenBank/DDBJ databases">
        <title>Candidate chemosensory genes identified in Adelphocoris lineolatus (Goeze) (Hemiptera: Miridae) by antennal transcriptome analysis.</title>
        <authorList>
            <person name="Xiao Y."/>
        </authorList>
    </citation>
    <scope>NUCLEOTIDE SEQUENCE</scope>
</reference>
<dbReference type="InterPro" id="IPR004117">
    <property type="entry name" value="7tm6_olfct_rcpt"/>
</dbReference>
<dbReference type="PANTHER" id="PTHR21137">
    <property type="entry name" value="ODORANT RECEPTOR"/>
    <property type="match status" value="1"/>
</dbReference>
<evidence type="ECO:0000256" key="4">
    <source>
        <dbReference type="ARBA" id="ARBA00022692"/>
    </source>
</evidence>
<dbReference type="Pfam" id="PF02949">
    <property type="entry name" value="7tm_6"/>
    <property type="match status" value="1"/>
</dbReference>
<feature type="transmembrane region" description="Helical" evidence="10">
    <location>
        <begin position="329"/>
        <end position="348"/>
    </location>
</feature>
<proteinExistence type="evidence at transcript level"/>
<name>A0A2I4PH65_ADELI</name>
<keyword evidence="5 10" id="KW-0552">Olfaction</keyword>
<keyword evidence="6 10" id="KW-1133">Transmembrane helix</keyword>
<feature type="transmembrane region" description="Helical" evidence="10">
    <location>
        <begin position="40"/>
        <end position="64"/>
    </location>
</feature>
<evidence type="ECO:0000256" key="3">
    <source>
        <dbReference type="ARBA" id="ARBA00022606"/>
    </source>
</evidence>